<reference evidence="3" key="1">
    <citation type="submission" date="2016-08" db="EMBL/GenBank/DDBJ databases">
        <authorList>
            <person name="Tokovenko B."/>
            <person name="Kalinowski J."/>
        </authorList>
    </citation>
    <scope>NUCLEOTIDE SEQUENCE [LARGE SCALE GENOMIC DNA]</scope>
    <source>
        <strain evidence="3">UTMC102</strain>
    </source>
</reference>
<evidence type="ECO:0000256" key="1">
    <source>
        <dbReference type="SAM" id="MobiDB-lite"/>
    </source>
</evidence>
<proteinExistence type="predicted"/>
<evidence type="ECO:0000313" key="3">
    <source>
        <dbReference type="Proteomes" id="UP000189004"/>
    </source>
</evidence>
<feature type="compositionally biased region" description="Basic and acidic residues" evidence="1">
    <location>
        <begin position="229"/>
        <end position="243"/>
    </location>
</feature>
<dbReference type="EMBL" id="MCOK01000001">
    <property type="protein sequence ID" value="OOC54295.1"/>
    <property type="molecule type" value="Genomic_DNA"/>
</dbReference>
<feature type="compositionally biased region" description="Polar residues" evidence="1">
    <location>
        <begin position="250"/>
        <end position="261"/>
    </location>
</feature>
<evidence type="ECO:0008006" key="4">
    <source>
        <dbReference type="Google" id="ProtNLM"/>
    </source>
</evidence>
<sequence length="287" mass="30597">MEIDLSGIGKSAPLPPYRAVLAVDMEKFSSSSARNQQLIGQKIPEVLEKAFTRADMLPVWKGARFPRHSGDGYVMGAEPEHLPYLISPLLEELQEVLEQVQPLLAMHDRNLRMRLRASIDVGPLPDTGDGSGIDAMGEAMISTHRLLDSEPVRAALRESDPDTTLLATIISRRVYEDVVLGGFAPVRASRWRPVHAAVPAKDFQAEGYLFVPTPSWAPGGHVSPGEAAAAERGRPDEQARPEKPVPAASGGSTPTTGNSVGHNDRGQVVQAGTVNGGVSFGGGSDDS</sequence>
<protein>
    <recommendedName>
        <fullName evidence="4">Guanylate cyclase domain-containing protein</fullName>
    </recommendedName>
</protein>
<name>A0A1V3C0Q5_9ACTN</name>
<dbReference type="RefSeq" id="WP_077690698.1">
    <property type="nucleotide sequence ID" value="NZ_MCOK01000001.1"/>
</dbReference>
<evidence type="ECO:0000313" key="2">
    <source>
        <dbReference type="EMBL" id="OOC54295.1"/>
    </source>
</evidence>
<comment type="caution">
    <text evidence="2">The sequence shown here is derived from an EMBL/GenBank/DDBJ whole genome shotgun (WGS) entry which is preliminary data.</text>
</comment>
<dbReference type="AlphaFoldDB" id="A0A1V3C0Q5"/>
<dbReference type="STRING" id="501010.NOSIN_11170"/>
<dbReference type="Proteomes" id="UP000189004">
    <property type="component" value="Unassembled WGS sequence"/>
</dbReference>
<feature type="region of interest" description="Disordered" evidence="1">
    <location>
        <begin position="215"/>
        <end position="287"/>
    </location>
</feature>
<dbReference type="OrthoDB" id="3424167at2"/>
<accession>A0A1V3C0Q5</accession>
<keyword evidence="3" id="KW-1185">Reference proteome</keyword>
<feature type="compositionally biased region" description="Gly residues" evidence="1">
    <location>
        <begin position="274"/>
        <end position="287"/>
    </location>
</feature>
<gene>
    <name evidence="2" type="ORF">NOSIN_11170</name>
</gene>
<organism evidence="2 3">
    <name type="scientific">Nocardiopsis sinuspersici</name>
    <dbReference type="NCBI Taxonomy" id="501010"/>
    <lineage>
        <taxon>Bacteria</taxon>
        <taxon>Bacillati</taxon>
        <taxon>Actinomycetota</taxon>
        <taxon>Actinomycetes</taxon>
        <taxon>Streptosporangiales</taxon>
        <taxon>Nocardiopsidaceae</taxon>
        <taxon>Nocardiopsis</taxon>
    </lineage>
</organism>